<dbReference type="RefSeq" id="WP_254476744.1">
    <property type="nucleotide sequence ID" value="NZ_CP113432.1"/>
</dbReference>
<reference evidence="2" key="1">
    <citation type="submission" date="2022-11" db="EMBL/GenBank/DDBJ databases">
        <title>Pseudomonas triclosanedens sp. nov., a triclosan degrader isolated from activated sludge.</title>
        <authorList>
            <person name="Yin Y."/>
            <person name="Lu Z."/>
        </authorList>
    </citation>
    <scope>NUCLEOTIDE SEQUENCE</scope>
    <source>
        <strain evidence="2">ZM23</strain>
    </source>
</reference>
<sequence length="237" mass="26923">MSVLCSADELRWGYSPSNGMPYVESIDHELTRGFVHDLGERVGQLLNVDVRFVEMPDKRIEASLQQGGIHLLCINNPQWMSAPQKLHWSPSLFDEEDVLAQRTDTPILRDIDTLRGRTLGTSLGYVYPQPLMDAFAGGTIHRNDVRNLETRLHMLQHGRLDAIVDMRRPLEFLLAEHAGLAIAVNRGALQRYSIYCSYGPALPIPAVRLDTVLQQLVDDGSIQRMLANQSRWLRQRR</sequence>
<dbReference type="EMBL" id="CP113432">
    <property type="protein sequence ID" value="WAI52452.1"/>
    <property type="molecule type" value="Genomic_DNA"/>
</dbReference>
<dbReference type="SUPFAM" id="SSF53850">
    <property type="entry name" value="Periplasmic binding protein-like II"/>
    <property type="match status" value="1"/>
</dbReference>
<protein>
    <submittedName>
        <fullName evidence="2">Transporter substrate-binding domain-containing protein</fullName>
    </submittedName>
</protein>
<dbReference type="PANTHER" id="PTHR35936:SF6">
    <property type="entry name" value="AMINO ACID ABC TRANSPORTER SUBSTRATE-BINDING PAAT FAMILY PROTEIN"/>
    <property type="match status" value="1"/>
</dbReference>
<comment type="similarity">
    <text evidence="1">Belongs to the bacterial solute-binding protein 3 family.</text>
</comment>
<evidence type="ECO:0000313" key="3">
    <source>
        <dbReference type="Proteomes" id="UP001163624"/>
    </source>
</evidence>
<evidence type="ECO:0000313" key="2">
    <source>
        <dbReference type="EMBL" id="WAI52452.1"/>
    </source>
</evidence>
<dbReference type="Proteomes" id="UP001163624">
    <property type="component" value="Chromosome"/>
</dbReference>
<name>A0ABY7A5D8_9PSED</name>
<accession>A0ABY7A5D8</accession>
<proteinExistence type="inferred from homology"/>
<dbReference type="PANTHER" id="PTHR35936">
    <property type="entry name" value="MEMBRANE-BOUND LYTIC MUREIN TRANSGLYCOSYLASE F"/>
    <property type="match status" value="1"/>
</dbReference>
<gene>
    <name evidence="2" type="ORF">OU419_08860</name>
</gene>
<organism evidence="2 3">
    <name type="scientific">Pseudomonas triclosanedens</name>
    <dbReference type="NCBI Taxonomy" id="2961893"/>
    <lineage>
        <taxon>Bacteria</taxon>
        <taxon>Pseudomonadati</taxon>
        <taxon>Pseudomonadota</taxon>
        <taxon>Gammaproteobacteria</taxon>
        <taxon>Pseudomonadales</taxon>
        <taxon>Pseudomonadaceae</taxon>
        <taxon>Pseudomonas</taxon>
    </lineage>
</organism>
<keyword evidence="3" id="KW-1185">Reference proteome</keyword>
<evidence type="ECO:0000256" key="1">
    <source>
        <dbReference type="ARBA" id="ARBA00010333"/>
    </source>
</evidence>
<dbReference type="Gene3D" id="3.40.190.10">
    <property type="entry name" value="Periplasmic binding protein-like II"/>
    <property type="match status" value="2"/>
</dbReference>